<evidence type="ECO:0000313" key="2">
    <source>
        <dbReference type="EMBL" id="KAH8991301.1"/>
    </source>
</evidence>
<dbReference type="InterPro" id="IPR015366">
    <property type="entry name" value="S53_propep"/>
</dbReference>
<dbReference type="Pfam" id="PF09286">
    <property type="entry name" value="Pro-kuma_activ"/>
    <property type="match status" value="1"/>
</dbReference>
<organism evidence="2 3">
    <name type="scientific">Lactarius akahatsu</name>
    <dbReference type="NCBI Taxonomy" id="416441"/>
    <lineage>
        <taxon>Eukaryota</taxon>
        <taxon>Fungi</taxon>
        <taxon>Dikarya</taxon>
        <taxon>Basidiomycota</taxon>
        <taxon>Agaricomycotina</taxon>
        <taxon>Agaricomycetes</taxon>
        <taxon>Russulales</taxon>
        <taxon>Russulaceae</taxon>
        <taxon>Lactarius</taxon>
    </lineage>
</organism>
<protein>
    <submittedName>
        <fullName evidence="2">Pro-kumamolisin, activation domain-containing protein</fullName>
    </submittedName>
</protein>
<dbReference type="SMART" id="SM00944">
    <property type="entry name" value="Pro-kuma_activ"/>
    <property type="match status" value="1"/>
</dbReference>
<comment type="caution">
    <text evidence="2">The sequence shown here is derived from an EMBL/GenBank/DDBJ whole genome shotgun (WGS) entry which is preliminary data.</text>
</comment>
<dbReference type="PANTHER" id="PTHR14218">
    <property type="entry name" value="PROTEASE S8 TRIPEPTIDYL PEPTIDASE I CLN2"/>
    <property type="match status" value="1"/>
</dbReference>
<dbReference type="GO" id="GO:0004175">
    <property type="term" value="F:endopeptidase activity"/>
    <property type="evidence" value="ECO:0007669"/>
    <property type="project" value="TreeGrafter"/>
</dbReference>
<sequence>MFFCWLMLPSCAIDTGDLLNEPVIMHYRWITVPFLLSIVPLGGIATSRWDDMRSKHSWKTIPENWESLGLPTAHTTIDLYIVLKPYRENALVDALNEVSDPRHPRHVSSTVPSLRMFSRVPLLRYRYGMHLSREQVADIVAPHPNTVQLVHSWLKHHRVTSSSASVTHGGSFLTVTGVTPPLALVRLGLRKGVYDLAKYSLGSHDSITGYTVLLGHVI</sequence>
<evidence type="ECO:0000259" key="1">
    <source>
        <dbReference type="SMART" id="SM00944"/>
    </source>
</evidence>
<dbReference type="Proteomes" id="UP001201163">
    <property type="component" value="Unassembled WGS sequence"/>
</dbReference>
<dbReference type="InterPro" id="IPR050819">
    <property type="entry name" value="Tripeptidyl-peptidase_I"/>
</dbReference>
<dbReference type="CDD" id="cd11377">
    <property type="entry name" value="Pro-peptidase_S53"/>
    <property type="match status" value="1"/>
</dbReference>
<evidence type="ECO:0000313" key="3">
    <source>
        <dbReference type="Proteomes" id="UP001201163"/>
    </source>
</evidence>
<accession>A0AAD4QDK4</accession>
<dbReference type="PANTHER" id="PTHR14218:SF15">
    <property type="entry name" value="TRIPEPTIDYL-PEPTIDASE 1"/>
    <property type="match status" value="1"/>
</dbReference>
<gene>
    <name evidence="2" type="ORF">EDB92DRAFT_1995121</name>
</gene>
<reference evidence="2" key="1">
    <citation type="submission" date="2022-01" db="EMBL/GenBank/DDBJ databases">
        <title>Comparative genomics reveals a dynamic genome evolution in the ectomycorrhizal milk-cap (Lactarius) mushrooms.</title>
        <authorList>
            <consortium name="DOE Joint Genome Institute"/>
            <person name="Lebreton A."/>
            <person name="Tang N."/>
            <person name="Kuo A."/>
            <person name="LaButti K."/>
            <person name="Drula E."/>
            <person name="Barry K."/>
            <person name="Clum A."/>
            <person name="Lipzen A."/>
            <person name="Mousain D."/>
            <person name="Ng V."/>
            <person name="Wang R."/>
            <person name="Wang X."/>
            <person name="Dai Y."/>
            <person name="Henrissat B."/>
            <person name="Grigoriev I.V."/>
            <person name="Guerin-Laguette A."/>
            <person name="Yu F."/>
            <person name="Martin F.M."/>
        </authorList>
    </citation>
    <scope>NUCLEOTIDE SEQUENCE</scope>
    <source>
        <strain evidence="2">QP</strain>
    </source>
</reference>
<keyword evidence="3" id="KW-1185">Reference proteome</keyword>
<dbReference type="GO" id="GO:0006508">
    <property type="term" value="P:proteolysis"/>
    <property type="evidence" value="ECO:0007669"/>
    <property type="project" value="TreeGrafter"/>
</dbReference>
<dbReference type="AlphaFoldDB" id="A0AAD4QDK4"/>
<feature type="domain" description="Peptidase S53 activation" evidence="1">
    <location>
        <begin position="62"/>
        <end position="213"/>
    </location>
</feature>
<dbReference type="SUPFAM" id="SSF54897">
    <property type="entry name" value="Protease propeptides/inhibitors"/>
    <property type="match status" value="1"/>
</dbReference>
<proteinExistence type="predicted"/>
<dbReference type="EMBL" id="JAKELL010000027">
    <property type="protein sequence ID" value="KAH8991301.1"/>
    <property type="molecule type" value="Genomic_DNA"/>
</dbReference>
<dbReference type="GO" id="GO:0008240">
    <property type="term" value="F:tripeptidyl-peptidase activity"/>
    <property type="evidence" value="ECO:0007669"/>
    <property type="project" value="TreeGrafter"/>
</dbReference>
<name>A0AAD4QDK4_9AGAM</name>